<accession>A0AAD8N8K2</accession>
<evidence type="ECO:0000259" key="6">
    <source>
        <dbReference type="Pfam" id="PF25137"/>
    </source>
</evidence>
<evidence type="ECO:0000259" key="5">
    <source>
        <dbReference type="Pfam" id="PF00465"/>
    </source>
</evidence>
<dbReference type="Gene3D" id="3.40.50.1970">
    <property type="match status" value="1"/>
</dbReference>
<dbReference type="InterPro" id="IPR039697">
    <property type="entry name" value="Alcohol_dehydrogenase_Fe"/>
</dbReference>
<evidence type="ECO:0000256" key="2">
    <source>
        <dbReference type="ARBA" id="ARBA00074847"/>
    </source>
</evidence>
<dbReference type="CDD" id="cd08178">
    <property type="entry name" value="AAD_C"/>
    <property type="match status" value="1"/>
</dbReference>
<dbReference type="GO" id="GO:0006113">
    <property type="term" value="P:fermentation"/>
    <property type="evidence" value="ECO:0007669"/>
    <property type="project" value="UniProtKB-ARBA"/>
</dbReference>
<protein>
    <recommendedName>
        <fullName evidence="2">Alcohol dehydrogenase 4</fullName>
    </recommendedName>
    <alternativeName>
        <fullName evidence="3">Alcohol dehydrogenase IV</fullName>
    </alternativeName>
</protein>
<dbReference type="InterPro" id="IPR001670">
    <property type="entry name" value="ADH_Fe/GldA"/>
</dbReference>
<dbReference type="GO" id="GO:0004022">
    <property type="term" value="F:alcohol dehydrogenase (NAD+) activity"/>
    <property type="evidence" value="ECO:0007669"/>
    <property type="project" value="InterPro"/>
</dbReference>
<dbReference type="InterPro" id="IPR016161">
    <property type="entry name" value="Ald_DH/histidinol_DH"/>
</dbReference>
<dbReference type="SUPFAM" id="SSF53720">
    <property type="entry name" value="ALDH-like"/>
    <property type="match status" value="1"/>
</dbReference>
<sequence>MAVTNVAELNALVERVKKAQREYANFSQQQVDAIFRAAALAAADARIPLAKMAVAESGMGIVEDKVIKTILLQNISTTLIKMKKPVGVLATDDTFGTITIAEPIGLICGIVPTTNPTSTAIFKALISLKTRNGIIFSPHPRAKDATNRAADIVLQAAVAAGAPKDIIGWIDAPSVELSNQLMHHPDINLILAMAVRACHGGYMLQGAELSAVQNIILKNGGLNAAIVGQPAFKIAEMAGISVPPSTKILIGEVKLVDESEPFAHEKLSPTLAMYRAKDFQDAVAKAEKLVAMGVFFEVEADPTLSIVRKGAEQMNSFKPDVIIALGGGSPMDAAKIMWVMYEHPETHFEELALRFMDIRKRIYKFPKMGVKARMIAITTTSGTGSEVTPFAVVTDDATGQKYPLADYALTPDMAIVDATCYAEGAKNPVARERVHNAATIAGIAFANAFLGVCHSMAHKLGSEFHIPHGLANALLISNVIRYNANDNPTKQTAFSQYDRPQARRRYAEIADHLGLSAPGDRTAQKIEKLLAWLDEIKTELGIPTSIREAGVQEADFLAKVDKLADDAFDDQCTGANPRYPLIAELKQIMLDTYYGREFVEPFSSVAEAIAEQP</sequence>
<dbReference type="Pfam" id="PF00171">
    <property type="entry name" value="Aldedh"/>
    <property type="match status" value="1"/>
</dbReference>
<dbReference type="Gene3D" id="3.40.605.10">
    <property type="entry name" value="Aldehyde Dehydrogenase, Chain A, domain 1"/>
    <property type="match status" value="1"/>
</dbReference>
<reference evidence="7" key="1">
    <citation type="journal article" date="2023" name="bioRxiv">
        <title>Improved chromosome-level genome assembly for marigold (Tagetes erecta).</title>
        <authorList>
            <person name="Jiang F."/>
            <person name="Yuan L."/>
            <person name="Wang S."/>
            <person name="Wang H."/>
            <person name="Xu D."/>
            <person name="Wang A."/>
            <person name="Fan W."/>
        </authorList>
    </citation>
    <scope>NUCLEOTIDE SEQUENCE</scope>
    <source>
        <strain evidence="7">WSJ</strain>
        <tissue evidence="7">Leaf</tissue>
    </source>
</reference>
<dbReference type="FunFam" id="1.20.1090.10:FF:000001">
    <property type="entry name" value="Aldehyde-alcohol dehydrogenase"/>
    <property type="match status" value="1"/>
</dbReference>
<dbReference type="InterPro" id="IPR056798">
    <property type="entry name" value="ADH_Fe_C"/>
</dbReference>
<dbReference type="InterPro" id="IPR034789">
    <property type="entry name" value="AAD_C"/>
</dbReference>
<organism evidence="7 8">
    <name type="scientific">Tagetes erecta</name>
    <name type="common">African marigold</name>
    <dbReference type="NCBI Taxonomy" id="13708"/>
    <lineage>
        <taxon>Eukaryota</taxon>
        <taxon>Viridiplantae</taxon>
        <taxon>Streptophyta</taxon>
        <taxon>Embryophyta</taxon>
        <taxon>Tracheophyta</taxon>
        <taxon>Spermatophyta</taxon>
        <taxon>Magnoliopsida</taxon>
        <taxon>eudicotyledons</taxon>
        <taxon>Gunneridae</taxon>
        <taxon>Pentapetalae</taxon>
        <taxon>asterids</taxon>
        <taxon>campanulids</taxon>
        <taxon>Asterales</taxon>
        <taxon>Asteraceae</taxon>
        <taxon>Asteroideae</taxon>
        <taxon>Heliantheae alliance</taxon>
        <taxon>Tageteae</taxon>
        <taxon>Tagetes</taxon>
    </lineage>
</organism>
<gene>
    <name evidence="7" type="ORF">QVD17_42501</name>
</gene>
<feature type="domain" description="Aldehyde dehydrogenase" evidence="4">
    <location>
        <begin position="5"/>
        <end position="229"/>
    </location>
</feature>
<dbReference type="AlphaFoldDB" id="A0AAD8N8K2"/>
<evidence type="ECO:0000256" key="1">
    <source>
        <dbReference type="ARBA" id="ARBA00023002"/>
    </source>
</evidence>
<dbReference type="EMBL" id="JAUHHV010000025">
    <property type="protein sequence ID" value="KAK1405810.1"/>
    <property type="molecule type" value="Genomic_DNA"/>
</dbReference>
<dbReference type="SUPFAM" id="SSF56796">
    <property type="entry name" value="Dehydroquinate synthase-like"/>
    <property type="match status" value="1"/>
</dbReference>
<evidence type="ECO:0000256" key="3">
    <source>
        <dbReference type="ARBA" id="ARBA00076695"/>
    </source>
</evidence>
<keyword evidence="8" id="KW-1185">Reference proteome</keyword>
<evidence type="ECO:0000313" key="7">
    <source>
        <dbReference type="EMBL" id="KAK1405810.1"/>
    </source>
</evidence>
<feature type="domain" description="Alcohol dehydrogenase iron-type/glycerol dehydrogenase GldA" evidence="5">
    <location>
        <begin position="278"/>
        <end position="417"/>
    </location>
</feature>
<dbReference type="Gene3D" id="1.20.1090.10">
    <property type="entry name" value="Dehydroquinate synthase-like - alpha domain"/>
    <property type="match status" value="1"/>
</dbReference>
<dbReference type="PANTHER" id="PTHR11496:SF83">
    <property type="entry name" value="HYDROXYACID-OXOACID TRANSHYDROGENASE, MITOCHONDRIAL"/>
    <property type="match status" value="1"/>
</dbReference>
<dbReference type="PANTHER" id="PTHR11496">
    <property type="entry name" value="ALCOHOL DEHYDROGENASE"/>
    <property type="match status" value="1"/>
</dbReference>
<evidence type="ECO:0000259" key="4">
    <source>
        <dbReference type="Pfam" id="PF00171"/>
    </source>
</evidence>
<dbReference type="PROSITE" id="PS00060">
    <property type="entry name" value="ADH_IRON_2"/>
    <property type="match status" value="1"/>
</dbReference>
<dbReference type="InterPro" id="IPR018211">
    <property type="entry name" value="ADH_Fe_CS"/>
</dbReference>
<dbReference type="GO" id="GO:0046872">
    <property type="term" value="F:metal ion binding"/>
    <property type="evidence" value="ECO:0007669"/>
    <property type="project" value="InterPro"/>
</dbReference>
<dbReference type="InterPro" id="IPR015590">
    <property type="entry name" value="Aldehyde_DH_dom"/>
</dbReference>
<dbReference type="FunFam" id="3.40.50.1970:FF:000003">
    <property type="entry name" value="Alcohol dehydrogenase, iron-containing"/>
    <property type="match status" value="1"/>
</dbReference>
<keyword evidence="1" id="KW-0560">Oxidoreductase</keyword>
<evidence type="ECO:0000313" key="8">
    <source>
        <dbReference type="Proteomes" id="UP001229421"/>
    </source>
</evidence>
<dbReference type="InterPro" id="IPR016162">
    <property type="entry name" value="Ald_DH_N"/>
</dbReference>
<dbReference type="Pfam" id="PF00465">
    <property type="entry name" value="Fe-ADH"/>
    <property type="match status" value="1"/>
</dbReference>
<feature type="domain" description="Fe-containing alcohol dehydrogenase-like C-terminal" evidence="6">
    <location>
        <begin position="422"/>
        <end position="589"/>
    </location>
</feature>
<comment type="caution">
    <text evidence="7">The sequence shown here is derived from an EMBL/GenBank/DDBJ whole genome shotgun (WGS) entry which is preliminary data.</text>
</comment>
<dbReference type="Proteomes" id="UP001229421">
    <property type="component" value="Unassembled WGS sequence"/>
</dbReference>
<name>A0AAD8N8K2_TARER</name>
<proteinExistence type="predicted"/>
<dbReference type="Pfam" id="PF25137">
    <property type="entry name" value="ADH_Fe_C"/>
    <property type="match status" value="1"/>
</dbReference>